<dbReference type="Pfam" id="PF13832">
    <property type="entry name" value="zf-HC5HC2H_2"/>
    <property type="match status" value="1"/>
</dbReference>
<dbReference type="InterPro" id="IPR011011">
    <property type="entry name" value="Znf_FYVE_PHD"/>
</dbReference>
<dbReference type="InterPro" id="IPR034732">
    <property type="entry name" value="EPHD"/>
</dbReference>
<protein>
    <submittedName>
        <fullName evidence="17">G247 protein</fullName>
    </submittedName>
</protein>
<dbReference type="PROSITE" id="PS51805">
    <property type="entry name" value="EPHD"/>
    <property type="match status" value="1"/>
</dbReference>
<evidence type="ECO:0000256" key="4">
    <source>
        <dbReference type="ARBA" id="ARBA00022691"/>
    </source>
</evidence>
<dbReference type="Pfam" id="PF05964">
    <property type="entry name" value="FYRN"/>
    <property type="match status" value="1"/>
</dbReference>
<dbReference type="InterPro" id="IPR050701">
    <property type="entry name" value="Histone_Mod_Regulator"/>
</dbReference>
<evidence type="ECO:0000313" key="18">
    <source>
        <dbReference type="Proteomes" id="UP001497392"/>
    </source>
</evidence>
<dbReference type="SMART" id="SM00249">
    <property type="entry name" value="PHD"/>
    <property type="match status" value="2"/>
</dbReference>
<feature type="compositionally biased region" description="Low complexity" evidence="11">
    <location>
        <begin position="1408"/>
        <end position="1418"/>
    </location>
</feature>
<feature type="domain" description="SET" evidence="13">
    <location>
        <begin position="1477"/>
        <end position="1601"/>
    </location>
</feature>
<feature type="region of interest" description="Disordered" evidence="11">
    <location>
        <begin position="310"/>
        <end position="367"/>
    </location>
</feature>
<feature type="compositionally biased region" description="Polar residues" evidence="11">
    <location>
        <begin position="1334"/>
        <end position="1347"/>
    </location>
</feature>
<feature type="compositionally biased region" description="Low complexity" evidence="11">
    <location>
        <begin position="92"/>
        <end position="114"/>
    </location>
</feature>
<dbReference type="SUPFAM" id="SSF57903">
    <property type="entry name" value="FYVE/PHD zinc finger"/>
    <property type="match status" value="1"/>
</dbReference>
<dbReference type="InterPro" id="IPR019786">
    <property type="entry name" value="Zinc_finger_PHD-type_CS"/>
</dbReference>
<dbReference type="PROSITE" id="PS50016">
    <property type="entry name" value="ZF_PHD_2"/>
    <property type="match status" value="1"/>
</dbReference>
<dbReference type="PROSITE" id="PS50280">
    <property type="entry name" value="SET"/>
    <property type="match status" value="1"/>
</dbReference>
<feature type="compositionally biased region" description="Low complexity" evidence="11">
    <location>
        <begin position="337"/>
        <end position="348"/>
    </location>
</feature>
<evidence type="ECO:0000259" key="16">
    <source>
        <dbReference type="PROSITE" id="PS51805"/>
    </source>
</evidence>
<name>A0ABP1FI73_9CHLO</name>
<evidence type="ECO:0000259" key="12">
    <source>
        <dbReference type="PROSITE" id="PS50016"/>
    </source>
</evidence>
<evidence type="ECO:0000259" key="15">
    <source>
        <dbReference type="PROSITE" id="PS50868"/>
    </source>
</evidence>
<keyword evidence="2" id="KW-0489">Methyltransferase</keyword>
<feature type="region of interest" description="Disordered" evidence="11">
    <location>
        <begin position="1334"/>
        <end position="1362"/>
    </location>
</feature>
<dbReference type="InterPro" id="IPR003888">
    <property type="entry name" value="FYrich_N"/>
</dbReference>
<comment type="caution">
    <text evidence="17">The sequence shown here is derived from an EMBL/GenBank/DDBJ whole genome shotgun (WGS) entry which is preliminary data.</text>
</comment>
<feature type="region of interest" description="Disordered" evidence="11">
    <location>
        <begin position="820"/>
        <end position="1128"/>
    </location>
</feature>
<accession>A0ABP1FI73</accession>
<sequence>MQCRTGGLTCVLIQRPSETDVEHAERLKETFCFLKHFTAFANFPQPLPYSPSKGGSVKQECPGLGSKRNLPASAAVQPAKRKRQSPAPPRPSDGAKAASAAKPARQQSQKRAAPVQQDTVLKWAKQLEKAAAPKAAAPKQRLAEPSWDSLTADDIRGQLQGAAEDFEAKKATFSLSLEIDAGSAVSAEAMLDREVRILWQEDNAWFPGTITGYDSSSGQHTVLYADGDSESIFLAMERMRLSVTSGETLTAPTPDELTATSQHLLSAADAADDEAKSGDQSKGDAMREKAAQLLQLADDRGQAIANSSLREPQHMGEAAVADSAAPHTEHRDSDPGASCMTAADASAAKQRPAEHHSSSAESDAGPGLGSVVWAREKGWPHWPALLITKETSRGLCNLRTVKHGSALWFFGTFEMACLRPAEIVTLEEGLQKGLHASCKRSVKLFRAALQQVHRYLKTGKLADQMVLDNNDEVWYDEAEEVDEAVDLDGTAFPLRLGKNLQVLKLGRIEWMRPPYHTKKHIFPVGYTAVRAVELSATRGSSVQCLCEIGQSADSFEPVFRVTPENGPAEEASNPTKAWRALLERHGLAKRAAGLSGLRMFGLDTPTVAKLIQSLPHAARCTSFEAWAGEQPELVPLTAEEEAQQLSLAASCQQLPEGIYAIAAHEGSQGACSVCGEEEETNFNHLLQCDGCRGFVHMACYGVPSPPEGRLWLCDLCKLGPERQPACALCPVSGGLMRRTTCGQWVHATCALWTPGTWINCDTGLVEGLSKLSKARFQLSCSLCNQTYGACIQCAGSRQCFAAFHPTCAAKAVLRMVAVDDGEGSDSDSDTDEKLQGAKPEEPVPSEHTTEAVNPGQNPEVNRDAQDMQLSEEAPETTTAEPEQVLHEGPAESSERLMQRDGDTPAADPAQREQAAEQSAHPADTTAPQKSQILQPVISVLADCTEEGSPRDPLAVIQIPQQHAKGVPQCLQAISGPPSEAEHMALKKPDRQKSADSAKQSRVSASRAKPVAGENDSEQAATAEEPQQPGAHAAGRPLSDAVQQLASSSLSGTLPDTGTLHASSAPHALDEAAAPGGACSTGNADSPKRERRPSSKAAEVPALPPKAPGSPGTSAQHAPALRRRPARSRRAWKEGTYIGNGMWLMCYCSRHRRALEEMGASRAVVSMTTGQGLQDALSPQPKARQISGRVQALLQPEAPQAAAAKRCPDEHMHSSRETPYNKELRRHQRAPDALAAALAKRAFVRKTPYLVTTASLPRPEGQLAASCGPRFLPMSDIACIRQDSAALPRAAAPQQAFAAASGQGSDMPASAAALELACSGQDTVMPSLALSPQQEAGCSADATSPKQSSRLREKRLSGRLTSYQRGATISNTEIVQHAQSGRPPAALAQKSRAGNRAGKPAADEESLKSSKQSEASAASDRLPFIRSQDVNRPSTHFLQACTAGIACLGAKEEQPAPAQQPVQSLAERYADMKRTVMERLTCGKSAIHGWGAFTKCAHAEGDMLIEYAGELVRRSVADTRERRCYDKLVGAGTYVFGLNEDVCVDATRAGNMAHLLNHSCEPNAYSRTITVRCMETGTLSDHVVIFARRGIQPGEELTYDYRFCGTEKLPCNCGAPSCRGFVNAAKPGLANNTQLVLRSRLKPYTGQKLTWDGE</sequence>
<keyword evidence="18" id="KW-1185">Reference proteome</keyword>
<evidence type="ECO:0000256" key="7">
    <source>
        <dbReference type="ARBA" id="ARBA00022833"/>
    </source>
</evidence>
<evidence type="ECO:0000256" key="2">
    <source>
        <dbReference type="ARBA" id="ARBA00022603"/>
    </source>
</evidence>
<keyword evidence="6 10" id="KW-0863">Zinc-finger</keyword>
<keyword evidence="3" id="KW-0808">Transferase</keyword>
<dbReference type="SUPFAM" id="SSF63748">
    <property type="entry name" value="Tudor/PWWP/MBT"/>
    <property type="match status" value="1"/>
</dbReference>
<evidence type="ECO:0000256" key="1">
    <source>
        <dbReference type="ARBA" id="ARBA00004123"/>
    </source>
</evidence>
<feature type="compositionally biased region" description="Basic and acidic residues" evidence="11">
    <location>
        <begin position="883"/>
        <end position="902"/>
    </location>
</feature>
<dbReference type="PROSITE" id="PS51542">
    <property type="entry name" value="FYRN"/>
    <property type="match status" value="1"/>
</dbReference>
<evidence type="ECO:0000256" key="6">
    <source>
        <dbReference type="ARBA" id="ARBA00022771"/>
    </source>
</evidence>
<feature type="compositionally biased region" description="Basic and acidic residues" evidence="11">
    <location>
        <begin position="979"/>
        <end position="995"/>
    </location>
</feature>
<evidence type="ECO:0000256" key="3">
    <source>
        <dbReference type="ARBA" id="ARBA00022679"/>
    </source>
</evidence>
<feature type="region of interest" description="Disordered" evidence="11">
    <location>
        <begin position="1204"/>
        <end position="1225"/>
    </location>
</feature>
<keyword evidence="9" id="KW-0539">Nucleus</keyword>
<evidence type="ECO:0000256" key="9">
    <source>
        <dbReference type="ARBA" id="ARBA00023242"/>
    </source>
</evidence>
<gene>
    <name evidence="17" type="primary">g247</name>
    <name evidence="17" type="ORF">VP750_LOCUS215</name>
</gene>
<dbReference type="InterPro" id="IPR013083">
    <property type="entry name" value="Znf_RING/FYVE/PHD"/>
</dbReference>
<evidence type="ECO:0000256" key="8">
    <source>
        <dbReference type="ARBA" id="ARBA00022853"/>
    </source>
</evidence>
<dbReference type="SUPFAM" id="SSF82199">
    <property type="entry name" value="SET domain"/>
    <property type="match status" value="1"/>
</dbReference>
<comment type="subcellular location">
    <subcellularLocation>
        <location evidence="1">Nucleus</location>
    </subcellularLocation>
</comment>
<dbReference type="PROSITE" id="PS50868">
    <property type="entry name" value="POST_SET"/>
    <property type="match status" value="1"/>
</dbReference>
<feature type="compositionally biased region" description="Polar residues" evidence="11">
    <location>
        <begin position="1040"/>
        <end position="1061"/>
    </location>
</feature>
<keyword evidence="5" id="KW-0479">Metal-binding</keyword>
<dbReference type="Pfam" id="PF05965">
    <property type="entry name" value="FYRC"/>
    <property type="match status" value="1"/>
</dbReference>
<evidence type="ECO:0000256" key="5">
    <source>
        <dbReference type="ARBA" id="ARBA00022723"/>
    </source>
</evidence>
<dbReference type="PANTHER" id="PTHR13793:SF140">
    <property type="entry name" value="HISTONE-LYSINE N-METHYLTRANSFERASE ATX2"/>
    <property type="match status" value="1"/>
</dbReference>
<dbReference type="CDD" id="cd20404">
    <property type="entry name" value="Tudor_Agenet_AtEML-like"/>
    <property type="match status" value="1"/>
</dbReference>
<dbReference type="EMBL" id="CAXHTA020000001">
    <property type="protein sequence ID" value="CAL5218556.1"/>
    <property type="molecule type" value="Genomic_DNA"/>
</dbReference>
<feature type="region of interest" description="Disordered" evidence="11">
    <location>
        <begin position="51"/>
        <end position="117"/>
    </location>
</feature>
<feature type="compositionally biased region" description="Acidic residues" evidence="11">
    <location>
        <begin position="820"/>
        <end position="830"/>
    </location>
</feature>
<evidence type="ECO:0000259" key="14">
    <source>
        <dbReference type="PROSITE" id="PS50812"/>
    </source>
</evidence>
<dbReference type="Pfam" id="PF13831">
    <property type="entry name" value="PHD_2"/>
    <property type="match status" value="1"/>
</dbReference>
<dbReference type="InterPro" id="IPR019787">
    <property type="entry name" value="Znf_PHD-finger"/>
</dbReference>
<dbReference type="Gene3D" id="3.30.160.360">
    <property type="match status" value="1"/>
</dbReference>
<dbReference type="InterPro" id="IPR003889">
    <property type="entry name" value="FYrich_C"/>
</dbReference>
<dbReference type="Gene3D" id="2.30.30.140">
    <property type="match status" value="2"/>
</dbReference>
<dbReference type="InterPro" id="IPR001214">
    <property type="entry name" value="SET_dom"/>
</dbReference>
<keyword evidence="8" id="KW-0156">Chromatin regulator</keyword>
<dbReference type="SMART" id="SM00542">
    <property type="entry name" value="FYRC"/>
    <property type="match status" value="1"/>
</dbReference>
<feature type="domain" description="PWWP" evidence="14">
    <location>
        <begin position="368"/>
        <end position="429"/>
    </location>
</feature>
<feature type="compositionally biased region" description="Basic residues" evidence="11">
    <location>
        <begin position="1119"/>
        <end position="1128"/>
    </location>
</feature>
<dbReference type="InterPro" id="IPR003616">
    <property type="entry name" value="Post-SET_dom"/>
</dbReference>
<feature type="compositionally biased region" description="Polar residues" evidence="11">
    <location>
        <begin position="850"/>
        <end position="859"/>
    </location>
</feature>
<dbReference type="Pfam" id="PF00855">
    <property type="entry name" value="PWWP"/>
    <property type="match status" value="1"/>
</dbReference>
<keyword evidence="7" id="KW-0862">Zinc</keyword>
<feature type="domain" description="Post-SET" evidence="15">
    <location>
        <begin position="1606"/>
        <end position="1622"/>
    </location>
</feature>
<dbReference type="PANTHER" id="PTHR13793">
    <property type="entry name" value="PHD FINGER PROTEINS"/>
    <property type="match status" value="1"/>
</dbReference>
<proteinExistence type="predicted"/>
<dbReference type="PROSITE" id="PS01359">
    <property type="entry name" value="ZF_PHD_1"/>
    <property type="match status" value="1"/>
</dbReference>
<evidence type="ECO:0000313" key="17">
    <source>
        <dbReference type="EMBL" id="CAL5218556.1"/>
    </source>
</evidence>
<dbReference type="SMART" id="SM00508">
    <property type="entry name" value="PostSET"/>
    <property type="match status" value="1"/>
</dbReference>
<keyword evidence="4" id="KW-0949">S-adenosyl-L-methionine</keyword>
<dbReference type="PROSITE" id="PS51543">
    <property type="entry name" value="FYRC"/>
    <property type="match status" value="1"/>
</dbReference>
<feature type="domain" description="PHD-type" evidence="16">
    <location>
        <begin position="723"/>
        <end position="834"/>
    </location>
</feature>
<dbReference type="SMART" id="SM00317">
    <property type="entry name" value="SET"/>
    <property type="match status" value="1"/>
</dbReference>
<dbReference type="InterPro" id="IPR046341">
    <property type="entry name" value="SET_dom_sf"/>
</dbReference>
<dbReference type="InterPro" id="IPR000313">
    <property type="entry name" value="PWWP_dom"/>
</dbReference>
<dbReference type="Gene3D" id="3.30.40.10">
    <property type="entry name" value="Zinc/RING finger domain, C3HC4 (zinc finger)"/>
    <property type="match status" value="2"/>
</dbReference>
<dbReference type="Gene3D" id="2.170.270.10">
    <property type="entry name" value="SET domain"/>
    <property type="match status" value="1"/>
</dbReference>
<dbReference type="Proteomes" id="UP001497392">
    <property type="component" value="Unassembled WGS sequence"/>
</dbReference>
<dbReference type="PROSITE" id="PS50812">
    <property type="entry name" value="PWWP"/>
    <property type="match status" value="1"/>
</dbReference>
<organism evidence="17 18">
    <name type="scientific">Coccomyxa viridis</name>
    <dbReference type="NCBI Taxonomy" id="1274662"/>
    <lineage>
        <taxon>Eukaryota</taxon>
        <taxon>Viridiplantae</taxon>
        <taxon>Chlorophyta</taxon>
        <taxon>core chlorophytes</taxon>
        <taxon>Trebouxiophyceae</taxon>
        <taxon>Trebouxiophyceae incertae sedis</taxon>
        <taxon>Coccomyxaceae</taxon>
        <taxon>Coccomyxa</taxon>
    </lineage>
</organism>
<feature type="compositionally biased region" description="Basic and acidic residues" evidence="11">
    <location>
        <begin position="1205"/>
        <end position="1222"/>
    </location>
</feature>
<dbReference type="InterPro" id="IPR001965">
    <property type="entry name" value="Znf_PHD"/>
</dbReference>
<feature type="compositionally biased region" description="Basic and acidic residues" evidence="11">
    <location>
        <begin position="831"/>
        <end position="841"/>
    </location>
</feature>
<feature type="region of interest" description="Disordered" evidence="11">
    <location>
        <begin position="1376"/>
        <end position="1425"/>
    </location>
</feature>
<dbReference type="Pfam" id="PF00856">
    <property type="entry name" value="SET"/>
    <property type="match status" value="1"/>
</dbReference>
<dbReference type="CDD" id="cd10518">
    <property type="entry name" value="SET_SETD1-like"/>
    <property type="match status" value="1"/>
</dbReference>
<evidence type="ECO:0000259" key="13">
    <source>
        <dbReference type="PROSITE" id="PS50280"/>
    </source>
</evidence>
<feature type="domain" description="PHD-type" evidence="12">
    <location>
        <begin position="668"/>
        <end position="719"/>
    </location>
</feature>
<evidence type="ECO:0000256" key="10">
    <source>
        <dbReference type="PROSITE-ProRule" id="PRU00146"/>
    </source>
</evidence>
<evidence type="ECO:0000256" key="11">
    <source>
        <dbReference type="SAM" id="MobiDB-lite"/>
    </source>
</evidence>
<reference evidence="17 18" key="1">
    <citation type="submission" date="2024-06" db="EMBL/GenBank/DDBJ databases">
        <authorList>
            <person name="Kraege A."/>
            <person name="Thomma B."/>
        </authorList>
    </citation>
    <scope>NUCLEOTIDE SEQUENCE [LARGE SCALE GENOMIC DNA]</scope>
</reference>